<evidence type="ECO:0000256" key="6">
    <source>
        <dbReference type="ARBA" id="ARBA00022692"/>
    </source>
</evidence>
<sequence length="75" mass="8274">LEAGWLVTEWGRQPWIVRGVMRTSEAVTPVPHLAAPFFTFTAVYLFLGVTVLFVLWRQVAGTLPGAVDGKVTHAH</sequence>
<accession>A0ABX9Q6G2</accession>
<dbReference type="Proteomes" id="UP000278907">
    <property type="component" value="Unassembled WGS sequence"/>
</dbReference>
<evidence type="ECO:0000313" key="13">
    <source>
        <dbReference type="EMBL" id="RKH88133.1"/>
    </source>
</evidence>
<keyword evidence="9 12" id="KW-1133">Transmembrane helix</keyword>
<dbReference type="RefSeq" id="WP_147452655.1">
    <property type="nucleotide sequence ID" value="NZ_RAWI01000773.1"/>
</dbReference>
<evidence type="ECO:0000256" key="4">
    <source>
        <dbReference type="ARBA" id="ARBA00022475"/>
    </source>
</evidence>
<keyword evidence="11 12" id="KW-0472">Membrane</keyword>
<dbReference type="Pfam" id="PF01654">
    <property type="entry name" value="Cyt_bd_oxida_I"/>
    <property type="match status" value="1"/>
</dbReference>
<keyword evidence="4" id="KW-1003">Cell membrane</keyword>
<evidence type="ECO:0000256" key="8">
    <source>
        <dbReference type="ARBA" id="ARBA00022982"/>
    </source>
</evidence>
<evidence type="ECO:0000256" key="2">
    <source>
        <dbReference type="ARBA" id="ARBA00009819"/>
    </source>
</evidence>
<feature type="transmembrane region" description="Helical" evidence="12">
    <location>
        <begin position="33"/>
        <end position="56"/>
    </location>
</feature>
<evidence type="ECO:0000256" key="7">
    <source>
        <dbReference type="ARBA" id="ARBA00022723"/>
    </source>
</evidence>
<protein>
    <submittedName>
        <fullName evidence="13">Cytochrome ubiquinol oxidase subunit I</fullName>
    </submittedName>
</protein>
<dbReference type="EMBL" id="RAWI01000773">
    <property type="protein sequence ID" value="RKH88133.1"/>
    <property type="molecule type" value="Genomic_DNA"/>
</dbReference>
<evidence type="ECO:0000256" key="11">
    <source>
        <dbReference type="ARBA" id="ARBA00023136"/>
    </source>
</evidence>
<evidence type="ECO:0000313" key="14">
    <source>
        <dbReference type="Proteomes" id="UP000278907"/>
    </source>
</evidence>
<comment type="similarity">
    <text evidence="2">Belongs to the cytochrome ubiquinol oxidase subunit 1 family.</text>
</comment>
<comment type="subcellular location">
    <subcellularLocation>
        <location evidence="1">Cell membrane</location>
        <topology evidence="1">Multi-pass membrane protein</topology>
    </subcellularLocation>
</comment>
<evidence type="ECO:0000256" key="3">
    <source>
        <dbReference type="ARBA" id="ARBA00022448"/>
    </source>
</evidence>
<name>A0ABX9Q6G2_9BACT</name>
<keyword evidence="7" id="KW-0479">Metal-binding</keyword>
<evidence type="ECO:0000256" key="10">
    <source>
        <dbReference type="ARBA" id="ARBA00023004"/>
    </source>
</evidence>
<keyword evidence="14" id="KW-1185">Reference proteome</keyword>
<gene>
    <name evidence="13" type="ORF">D7Y13_41670</name>
</gene>
<dbReference type="InterPro" id="IPR002585">
    <property type="entry name" value="Cyt-d_ubiquinol_oxidase_su_1"/>
</dbReference>
<evidence type="ECO:0000256" key="1">
    <source>
        <dbReference type="ARBA" id="ARBA00004651"/>
    </source>
</evidence>
<keyword evidence="3" id="KW-0813">Transport</keyword>
<dbReference type="PANTHER" id="PTHR30365:SF14">
    <property type="entry name" value="CYTOCHROME BD MENAQUINOL OXIDASE SUBUNIT I-RELATED"/>
    <property type="match status" value="1"/>
</dbReference>
<organism evidence="13 14">
    <name type="scientific">Corallococcus praedator</name>
    <dbReference type="NCBI Taxonomy" id="2316724"/>
    <lineage>
        <taxon>Bacteria</taxon>
        <taxon>Pseudomonadati</taxon>
        <taxon>Myxococcota</taxon>
        <taxon>Myxococcia</taxon>
        <taxon>Myxococcales</taxon>
        <taxon>Cystobacterineae</taxon>
        <taxon>Myxococcaceae</taxon>
        <taxon>Corallococcus</taxon>
    </lineage>
</organism>
<keyword evidence="8" id="KW-0249">Electron transport</keyword>
<keyword evidence="6 12" id="KW-0812">Transmembrane</keyword>
<reference evidence="13 14" key="1">
    <citation type="submission" date="2018-09" db="EMBL/GenBank/DDBJ databases">
        <authorList>
            <person name="Livingstone P.G."/>
            <person name="Whitworth D.E."/>
        </authorList>
    </citation>
    <scope>NUCLEOTIDE SEQUENCE [LARGE SCALE GENOMIC DNA]</scope>
    <source>
        <strain evidence="13 14">CA031B</strain>
    </source>
</reference>
<keyword evidence="5" id="KW-0349">Heme</keyword>
<evidence type="ECO:0000256" key="9">
    <source>
        <dbReference type="ARBA" id="ARBA00022989"/>
    </source>
</evidence>
<evidence type="ECO:0000256" key="12">
    <source>
        <dbReference type="SAM" id="Phobius"/>
    </source>
</evidence>
<proteinExistence type="inferred from homology"/>
<dbReference type="PANTHER" id="PTHR30365">
    <property type="entry name" value="CYTOCHROME D UBIQUINOL OXIDASE"/>
    <property type="match status" value="1"/>
</dbReference>
<evidence type="ECO:0000256" key="5">
    <source>
        <dbReference type="ARBA" id="ARBA00022617"/>
    </source>
</evidence>
<feature type="non-terminal residue" evidence="13">
    <location>
        <position position="1"/>
    </location>
</feature>
<keyword evidence="10" id="KW-0408">Iron</keyword>
<comment type="caution">
    <text evidence="13">The sequence shown here is derived from an EMBL/GenBank/DDBJ whole genome shotgun (WGS) entry which is preliminary data.</text>
</comment>